<keyword evidence="1" id="KW-0723">Serine/threonine-protein kinase</keyword>
<dbReference type="SMART" id="SM00220">
    <property type="entry name" value="S_TKc"/>
    <property type="match status" value="1"/>
</dbReference>
<dbReference type="Gene3D" id="3.30.200.20">
    <property type="entry name" value="Phosphorylase Kinase, domain 1"/>
    <property type="match status" value="1"/>
</dbReference>
<dbReference type="PANTHER" id="PTHR24355">
    <property type="entry name" value="G PROTEIN-COUPLED RECEPTOR KINASE/RIBOSOMAL PROTEIN S6 KINASE"/>
    <property type="match status" value="1"/>
</dbReference>
<feature type="region of interest" description="Disordered" evidence="7">
    <location>
        <begin position="363"/>
        <end position="460"/>
    </location>
</feature>
<feature type="binding site" evidence="6">
    <location>
        <position position="51"/>
    </location>
    <ligand>
        <name>ATP</name>
        <dbReference type="ChEBI" id="CHEBI:30616"/>
    </ligand>
</feature>
<dbReference type="InterPro" id="IPR000719">
    <property type="entry name" value="Prot_kinase_dom"/>
</dbReference>
<feature type="region of interest" description="Disordered" evidence="7">
    <location>
        <begin position="625"/>
        <end position="648"/>
    </location>
</feature>
<dbReference type="InterPro" id="IPR008271">
    <property type="entry name" value="Ser/Thr_kinase_AS"/>
</dbReference>
<dbReference type="PROSITE" id="PS51285">
    <property type="entry name" value="AGC_KINASE_CTER"/>
    <property type="match status" value="1"/>
</dbReference>
<dbReference type="Pfam" id="PF00069">
    <property type="entry name" value="Pkinase"/>
    <property type="match status" value="1"/>
</dbReference>
<dbReference type="EMBL" id="JAAAHY010001949">
    <property type="protein sequence ID" value="KAF9945989.1"/>
    <property type="molecule type" value="Genomic_DNA"/>
</dbReference>
<dbReference type="GO" id="GO:0009966">
    <property type="term" value="P:regulation of signal transduction"/>
    <property type="evidence" value="ECO:0007669"/>
    <property type="project" value="TreeGrafter"/>
</dbReference>
<keyword evidence="11" id="KW-1185">Reference proteome</keyword>
<dbReference type="InterPro" id="IPR011009">
    <property type="entry name" value="Kinase-like_dom_sf"/>
</dbReference>
<dbReference type="PROSITE" id="PS00107">
    <property type="entry name" value="PROTEIN_KINASE_ATP"/>
    <property type="match status" value="1"/>
</dbReference>
<feature type="region of interest" description="Disordered" evidence="7">
    <location>
        <begin position="668"/>
        <end position="739"/>
    </location>
</feature>
<feature type="compositionally biased region" description="Polar residues" evidence="7">
    <location>
        <begin position="373"/>
        <end position="384"/>
    </location>
</feature>
<evidence type="ECO:0000256" key="6">
    <source>
        <dbReference type="PROSITE-ProRule" id="PRU10141"/>
    </source>
</evidence>
<dbReference type="AlphaFoldDB" id="A0A9P6ISA6"/>
<proteinExistence type="predicted"/>
<dbReference type="PROSITE" id="PS50011">
    <property type="entry name" value="PROTEIN_KINASE_DOM"/>
    <property type="match status" value="1"/>
</dbReference>
<name>A0A9P6ISA6_MORAP</name>
<reference evidence="10" key="1">
    <citation type="journal article" date="2020" name="Fungal Divers.">
        <title>Resolving the Mortierellaceae phylogeny through synthesis of multi-gene phylogenetics and phylogenomics.</title>
        <authorList>
            <person name="Vandepol N."/>
            <person name="Liber J."/>
            <person name="Desiro A."/>
            <person name="Na H."/>
            <person name="Kennedy M."/>
            <person name="Barry K."/>
            <person name="Grigoriev I.V."/>
            <person name="Miller A.N."/>
            <person name="O'Donnell K."/>
            <person name="Stajich J.E."/>
            <person name="Bonito G."/>
        </authorList>
    </citation>
    <scope>NUCLEOTIDE SEQUENCE</scope>
    <source>
        <strain evidence="10">CK1249</strain>
    </source>
</reference>
<keyword evidence="3 6" id="KW-0547">Nucleotide-binding</keyword>
<dbReference type="InterPro" id="IPR017441">
    <property type="entry name" value="Protein_kinase_ATP_BS"/>
</dbReference>
<feature type="region of interest" description="Disordered" evidence="7">
    <location>
        <begin position="495"/>
        <end position="611"/>
    </location>
</feature>
<gene>
    <name evidence="10" type="ORF">BGZ70_003460</name>
</gene>
<dbReference type="SUPFAM" id="SSF56112">
    <property type="entry name" value="Protein kinase-like (PK-like)"/>
    <property type="match status" value="1"/>
</dbReference>
<accession>A0A9P6ISA6</accession>
<dbReference type="GO" id="GO:0001664">
    <property type="term" value="F:G protein-coupled receptor binding"/>
    <property type="evidence" value="ECO:0007669"/>
    <property type="project" value="TreeGrafter"/>
</dbReference>
<protein>
    <recommendedName>
        <fullName evidence="12">Kinase-like protein</fullName>
    </recommendedName>
</protein>
<dbReference type="PROSITE" id="PS00108">
    <property type="entry name" value="PROTEIN_KINASE_ST"/>
    <property type="match status" value="1"/>
</dbReference>
<evidence type="ECO:0000313" key="11">
    <source>
        <dbReference type="Proteomes" id="UP000738359"/>
    </source>
</evidence>
<dbReference type="PANTHER" id="PTHR24355:SF30">
    <property type="entry name" value="SERINE_THREONINE-PROTEIN KINASE 32B ISOFORM X1"/>
    <property type="match status" value="1"/>
</dbReference>
<evidence type="ECO:0000256" key="3">
    <source>
        <dbReference type="ARBA" id="ARBA00022741"/>
    </source>
</evidence>
<dbReference type="FunFam" id="1.10.510.10:FF:000469">
    <property type="entry name" value="Serine/threonine-protein kinase 32B"/>
    <property type="match status" value="1"/>
</dbReference>
<evidence type="ECO:0008006" key="12">
    <source>
        <dbReference type="Google" id="ProtNLM"/>
    </source>
</evidence>
<keyword evidence="4" id="KW-0418">Kinase</keyword>
<feature type="compositionally biased region" description="Basic and acidic residues" evidence="7">
    <location>
        <begin position="410"/>
        <end position="431"/>
    </location>
</feature>
<evidence type="ECO:0000259" key="8">
    <source>
        <dbReference type="PROSITE" id="PS50011"/>
    </source>
</evidence>
<evidence type="ECO:0000256" key="5">
    <source>
        <dbReference type="ARBA" id="ARBA00022840"/>
    </source>
</evidence>
<comment type="caution">
    <text evidence="10">The sequence shown here is derived from an EMBL/GenBank/DDBJ whole genome shotgun (WGS) entry which is preliminary data.</text>
</comment>
<evidence type="ECO:0000256" key="4">
    <source>
        <dbReference type="ARBA" id="ARBA00022777"/>
    </source>
</evidence>
<sequence>MGAGCCKSEAIDFESEIELSHFHLLRSVGKGAFGKVRVVQHKQTKEIYALKYINKEKCIRMRAVENIIQERRLLEEVEFPLICNLRYAFQDDENLFMVLDLMLGGDLRFHLERTGPMREEVVRFYVAELALALDALHSRHIIHRDLKPDNVLLDEYGHAHLTDFNIAVYYNPSKPLHSIAGSMAYMAPEVLLRKGYFESVDWWSLGVVMFELLFGKRPFKGKTNELLTASILKDALPFPENAKDMVSAQCVDVLLKLCERDITKRLGCTPEGLDGFKKHAWFHGLDWEALTAKEATAPFLPDSKRANFDATHELEELLMEDNPLKAKKRAQTTPETELSVERQMMEDKFIVYDFTKVRRPHSISRNRLPRPSPSFNDSKLSSGTLDGVVLSGSSGRVDSLVMTPPPKTYQRSESHDRSPKDRYKSNDEEHTALTSPSHRHSPVSSPVLRASSKSNKSTESFRFNKVEELEKSDYFSQQQHTSSPEDRLTIVSTYIPPSASSLPRPLQPRDALTGLRTGFPRRDQYADSSTSPAPTTPPSPANSSAYSRLVSSELTSPSTICSSPFSSTGPLHASTQELQGKQGSVLIPTSESGDYNSSIHTSPIEPTRNDPIVARRAVRGREATGAAAINSMPAAVPSSATSYGQRSPPLRHLQQHTVNIPSLRTEISHHHHQYQQQQQQEQQRPQAQQEQQRPQAQQRQQAVERMRPASTANHEISKQDDSIVHSSPSISRLNHYERQ</sequence>
<evidence type="ECO:0000256" key="7">
    <source>
        <dbReference type="SAM" id="MobiDB-lite"/>
    </source>
</evidence>
<feature type="domain" description="AGC-kinase C-terminal" evidence="9">
    <location>
        <begin position="283"/>
        <end position="364"/>
    </location>
</feature>
<evidence type="ECO:0000256" key="1">
    <source>
        <dbReference type="ARBA" id="ARBA00022527"/>
    </source>
</evidence>
<feature type="non-terminal residue" evidence="10">
    <location>
        <position position="1"/>
    </location>
</feature>
<dbReference type="GO" id="GO:0004703">
    <property type="term" value="F:G protein-coupled receptor kinase activity"/>
    <property type="evidence" value="ECO:0007669"/>
    <property type="project" value="TreeGrafter"/>
</dbReference>
<feature type="compositionally biased region" description="Low complexity" evidence="7">
    <location>
        <begin position="675"/>
        <end position="701"/>
    </location>
</feature>
<feature type="compositionally biased region" description="Polar residues" evidence="7">
    <location>
        <begin position="573"/>
        <end position="601"/>
    </location>
</feature>
<keyword evidence="2" id="KW-0808">Transferase</keyword>
<feature type="compositionally biased region" description="Polar residues" evidence="7">
    <location>
        <begin position="451"/>
        <end position="460"/>
    </location>
</feature>
<dbReference type="GO" id="GO:0005524">
    <property type="term" value="F:ATP binding"/>
    <property type="evidence" value="ECO:0007669"/>
    <property type="project" value="UniProtKB-UniRule"/>
</dbReference>
<evidence type="ECO:0000259" key="9">
    <source>
        <dbReference type="PROSITE" id="PS51285"/>
    </source>
</evidence>
<keyword evidence="5 6" id="KW-0067">ATP-binding</keyword>
<evidence type="ECO:0000313" key="10">
    <source>
        <dbReference type="EMBL" id="KAF9945989.1"/>
    </source>
</evidence>
<dbReference type="InterPro" id="IPR000961">
    <property type="entry name" value="AGC-kinase_C"/>
</dbReference>
<dbReference type="OrthoDB" id="354826at2759"/>
<feature type="compositionally biased region" description="Low complexity" evidence="7">
    <location>
        <begin position="555"/>
        <end position="568"/>
    </location>
</feature>
<dbReference type="GO" id="GO:0007186">
    <property type="term" value="P:G protein-coupled receptor signaling pathway"/>
    <property type="evidence" value="ECO:0007669"/>
    <property type="project" value="TreeGrafter"/>
</dbReference>
<dbReference type="Proteomes" id="UP000738359">
    <property type="component" value="Unassembled WGS sequence"/>
</dbReference>
<organism evidence="10 11">
    <name type="scientific">Mortierella alpina</name>
    <name type="common">Oleaginous fungus</name>
    <name type="synonym">Mortierella renispora</name>
    <dbReference type="NCBI Taxonomy" id="64518"/>
    <lineage>
        <taxon>Eukaryota</taxon>
        <taxon>Fungi</taxon>
        <taxon>Fungi incertae sedis</taxon>
        <taxon>Mucoromycota</taxon>
        <taxon>Mortierellomycotina</taxon>
        <taxon>Mortierellomycetes</taxon>
        <taxon>Mortierellales</taxon>
        <taxon>Mortierellaceae</taxon>
        <taxon>Mortierella</taxon>
    </lineage>
</organism>
<dbReference type="Gene3D" id="1.10.510.10">
    <property type="entry name" value="Transferase(Phosphotransferase) domain 1"/>
    <property type="match status" value="1"/>
</dbReference>
<evidence type="ECO:0000256" key="2">
    <source>
        <dbReference type="ARBA" id="ARBA00022679"/>
    </source>
</evidence>
<feature type="domain" description="Protein kinase" evidence="8">
    <location>
        <begin position="22"/>
        <end position="282"/>
    </location>
</feature>
<dbReference type="FunFam" id="3.30.200.20:FF:000354">
    <property type="entry name" value="AGC/YANK protein kinase"/>
    <property type="match status" value="1"/>
</dbReference>